<dbReference type="Proteomes" id="UP001235939">
    <property type="component" value="Chromosome 03"/>
</dbReference>
<organism evidence="4 5">
    <name type="scientific">Cordylochernes scorpioides</name>
    <dbReference type="NCBI Taxonomy" id="51811"/>
    <lineage>
        <taxon>Eukaryota</taxon>
        <taxon>Metazoa</taxon>
        <taxon>Ecdysozoa</taxon>
        <taxon>Arthropoda</taxon>
        <taxon>Chelicerata</taxon>
        <taxon>Arachnida</taxon>
        <taxon>Pseudoscorpiones</taxon>
        <taxon>Cheliferoidea</taxon>
        <taxon>Chernetidae</taxon>
        <taxon>Cordylochernes</taxon>
    </lineage>
</organism>
<gene>
    <name evidence="4" type="ORF">LAZ67_3004785</name>
</gene>
<evidence type="ECO:0000313" key="5">
    <source>
        <dbReference type="Proteomes" id="UP001235939"/>
    </source>
</evidence>
<accession>A0ABY6KAI8</accession>
<dbReference type="PANTHER" id="PTHR10352">
    <property type="entry name" value="EUKARYOTIC TRANSLATION INITIATION FACTOR 3 SUBUNIT G"/>
    <property type="match status" value="1"/>
</dbReference>
<feature type="domain" description="RRM" evidence="3">
    <location>
        <begin position="1"/>
        <end position="72"/>
    </location>
</feature>
<dbReference type="Gene3D" id="3.30.70.330">
    <property type="match status" value="1"/>
</dbReference>
<dbReference type="InterPro" id="IPR000504">
    <property type="entry name" value="RRM_dom"/>
</dbReference>
<evidence type="ECO:0000256" key="1">
    <source>
        <dbReference type="ARBA" id="ARBA00022884"/>
    </source>
</evidence>
<keyword evidence="5" id="KW-1185">Reference proteome</keyword>
<dbReference type="EMBL" id="CP092865">
    <property type="protein sequence ID" value="UYV65588.1"/>
    <property type="molecule type" value="Genomic_DNA"/>
</dbReference>
<evidence type="ECO:0000256" key="2">
    <source>
        <dbReference type="PROSITE-ProRule" id="PRU00176"/>
    </source>
</evidence>
<name>A0ABY6KAI8_9ARAC</name>
<dbReference type="Pfam" id="PF00076">
    <property type="entry name" value="RRM_1"/>
    <property type="match status" value="1"/>
</dbReference>
<dbReference type="SUPFAM" id="SSF54928">
    <property type="entry name" value="RNA-binding domain, RBD"/>
    <property type="match status" value="1"/>
</dbReference>
<dbReference type="PROSITE" id="PS50102">
    <property type="entry name" value="RRM"/>
    <property type="match status" value="1"/>
</dbReference>
<protein>
    <recommendedName>
        <fullName evidence="3">RRM domain-containing protein</fullName>
    </recommendedName>
</protein>
<dbReference type="InterPro" id="IPR035979">
    <property type="entry name" value="RBD_domain_sf"/>
</dbReference>
<sequence>MFFKLYNSCCYPLVQTFTPIVHVPIAIQYSTCVSQGFAFINYNKREDAARAIQTLNGFGYDNLILNVEWAKPPNYLLLTEKLL</sequence>
<keyword evidence="1 2" id="KW-0694">RNA-binding</keyword>
<reference evidence="4 5" key="1">
    <citation type="submission" date="2022-01" db="EMBL/GenBank/DDBJ databases">
        <title>A chromosomal length assembly of Cordylochernes scorpioides.</title>
        <authorList>
            <person name="Zeh D."/>
            <person name="Zeh J."/>
        </authorList>
    </citation>
    <scope>NUCLEOTIDE SEQUENCE [LARGE SCALE GENOMIC DNA]</scope>
    <source>
        <strain evidence="4">IN4F17</strain>
        <tissue evidence="4">Whole Body</tissue>
    </source>
</reference>
<evidence type="ECO:0000259" key="3">
    <source>
        <dbReference type="PROSITE" id="PS50102"/>
    </source>
</evidence>
<dbReference type="InterPro" id="IPR012677">
    <property type="entry name" value="Nucleotide-bd_a/b_plait_sf"/>
</dbReference>
<proteinExistence type="predicted"/>
<evidence type="ECO:0000313" key="4">
    <source>
        <dbReference type="EMBL" id="UYV65588.1"/>
    </source>
</evidence>